<dbReference type="Pfam" id="PF22562">
    <property type="entry name" value="UBA_7"/>
    <property type="match status" value="1"/>
</dbReference>
<dbReference type="EMBL" id="QUSZ01007538">
    <property type="protein sequence ID" value="RHY02304.1"/>
    <property type="molecule type" value="Genomic_DNA"/>
</dbReference>
<dbReference type="CDD" id="cd14306">
    <property type="entry name" value="UBA_VP13D"/>
    <property type="match status" value="1"/>
</dbReference>
<dbReference type="InterPro" id="IPR003877">
    <property type="entry name" value="SPRY_dom"/>
</dbReference>
<dbReference type="PROSITE" id="PS50030">
    <property type="entry name" value="UBA"/>
    <property type="match status" value="1"/>
</dbReference>
<evidence type="ECO:0000256" key="4">
    <source>
        <dbReference type="SAM" id="MobiDB-lite"/>
    </source>
</evidence>
<dbReference type="VEuPathDB" id="FungiDB:H257_13041"/>
<dbReference type="Gene3D" id="1.10.8.10">
    <property type="entry name" value="DNA helicase RuvA subunit, C-terminal domain"/>
    <property type="match status" value="1"/>
</dbReference>
<dbReference type="PANTHER" id="PTHR13363">
    <property type="entry name" value="RING FINGER AND SRY DOMAIN-CONTAINING"/>
    <property type="match status" value="1"/>
</dbReference>
<dbReference type="CDD" id="cd11709">
    <property type="entry name" value="SPRY"/>
    <property type="match status" value="1"/>
</dbReference>
<evidence type="ECO:0000256" key="1">
    <source>
        <dbReference type="ARBA" id="ARBA00022723"/>
    </source>
</evidence>
<dbReference type="AlphaFoldDB" id="A0A397A7I5"/>
<dbReference type="GO" id="GO:0051603">
    <property type="term" value="P:proteolysis involved in protein catabolic process"/>
    <property type="evidence" value="ECO:0007669"/>
    <property type="project" value="TreeGrafter"/>
</dbReference>
<dbReference type="PROSITE" id="PS50188">
    <property type="entry name" value="B302_SPRY"/>
    <property type="match status" value="1"/>
</dbReference>
<organism evidence="8 9">
    <name type="scientific">Aphanomyces astaci</name>
    <name type="common">Crayfish plague agent</name>
    <dbReference type="NCBI Taxonomy" id="112090"/>
    <lineage>
        <taxon>Eukaryota</taxon>
        <taxon>Sar</taxon>
        <taxon>Stramenopiles</taxon>
        <taxon>Oomycota</taxon>
        <taxon>Saprolegniomycetes</taxon>
        <taxon>Saprolegniales</taxon>
        <taxon>Verrucalvaceae</taxon>
        <taxon>Aphanomyces</taxon>
    </lineage>
</organism>
<dbReference type="Proteomes" id="UP000265427">
    <property type="component" value="Unassembled WGS sequence"/>
</dbReference>
<name>A0A397A7I5_APHAT</name>
<dbReference type="InterPro" id="IPR013320">
    <property type="entry name" value="ConA-like_dom_sf"/>
</dbReference>
<dbReference type="InterPro" id="IPR041969">
    <property type="entry name" value="VP13D_UBA"/>
</dbReference>
<dbReference type="InterPro" id="IPR001870">
    <property type="entry name" value="B30.2/SPRY"/>
</dbReference>
<keyword evidence="5" id="KW-0732">Signal</keyword>
<dbReference type="InterPro" id="IPR043136">
    <property type="entry name" value="B30.2/SPRY_sf"/>
</dbReference>
<sequence>MGLLLGLVGFRALGSLVQSGDENDLVLRDCIPLLFQVATIYTQNPSDISLLEEHWVQRYKLWYDVQCPSGVDALDDASTPPSALCQQMMEMGFPREWCDVALLKCSYQVEAAINFCFEHSSDMDRLVKQPTARSTGRMPSPPTSSTSTRPDVSPILLEQLSEMGFPLTWCRKALSIPQGPNPLRPVSGLATINDDMLVEGSAGGGFASVGAPDCIVQTGKWYYEATLSTSGCIQIGWADAAFSGASERGDGVGDGPHSWAYDGWRQMKWHGNSSSYGIKWKSGDVIGCGVDCDAGLLFFTLNGQYMGVAFRGVQFAGGIFYKFEVYL</sequence>
<proteinExistence type="predicted"/>
<evidence type="ECO:0000256" key="3">
    <source>
        <dbReference type="ARBA" id="ARBA00022833"/>
    </source>
</evidence>
<evidence type="ECO:0008006" key="10">
    <source>
        <dbReference type="Google" id="ProtNLM"/>
    </source>
</evidence>
<protein>
    <recommendedName>
        <fullName evidence="10">B30.2/SPRY domain-containing protein</fullName>
    </recommendedName>
</protein>
<dbReference type="Pfam" id="PF00622">
    <property type="entry name" value="SPRY"/>
    <property type="match status" value="1"/>
</dbReference>
<dbReference type="SUPFAM" id="SSF49899">
    <property type="entry name" value="Concanavalin A-like lectins/glucanases"/>
    <property type="match status" value="1"/>
</dbReference>
<dbReference type="InterPro" id="IPR045129">
    <property type="entry name" value="RNF123/RKP/RSPRY1"/>
</dbReference>
<keyword evidence="3" id="KW-0862">Zinc</keyword>
<keyword evidence="1" id="KW-0479">Metal-binding</keyword>
<feature type="compositionally biased region" description="Low complexity" evidence="4">
    <location>
        <begin position="133"/>
        <end position="150"/>
    </location>
</feature>
<evidence type="ECO:0000313" key="9">
    <source>
        <dbReference type="Proteomes" id="UP000265427"/>
    </source>
</evidence>
<dbReference type="PANTHER" id="PTHR13363:SF5">
    <property type="entry name" value="E3 UBIQUITIN-PROTEIN LIGASE RNF123"/>
    <property type="match status" value="1"/>
</dbReference>
<keyword evidence="2" id="KW-0863">Zinc-finger</keyword>
<comment type="caution">
    <text evidence="8">The sequence shown here is derived from an EMBL/GenBank/DDBJ whole genome shotgun (WGS) entry which is preliminary data.</text>
</comment>
<evidence type="ECO:0000259" key="6">
    <source>
        <dbReference type="PROSITE" id="PS50030"/>
    </source>
</evidence>
<feature type="region of interest" description="Disordered" evidence="4">
    <location>
        <begin position="130"/>
        <end position="151"/>
    </location>
</feature>
<feature type="domain" description="UBA" evidence="6">
    <location>
        <begin position="73"/>
        <end position="119"/>
    </location>
</feature>
<gene>
    <name evidence="8" type="ORF">DYB36_007382</name>
</gene>
<feature type="chain" id="PRO_5017305496" description="B30.2/SPRY domain-containing protein" evidence="5">
    <location>
        <begin position="20"/>
        <end position="327"/>
    </location>
</feature>
<dbReference type="GO" id="GO:0005737">
    <property type="term" value="C:cytoplasm"/>
    <property type="evidence" value="ECO:0007669"/>
    <property type="project" value="TreeGrafter"/>
</dbReference>
<evidence type="ECO:0000256" key="5">
    <source>
        <dbReference type="SAM" id="SignalP"/>
    </source>
</evidence>
<feature type="domain" description="B30.2/SPRY" evidence="7">
    <location>
        <begin position="156"/>
        <end position="327"/>
    </location>
</feature>
<evidence type="ECO:0000259" key="7">
    <source>
        <dbReference type="PROSITE" id="PS50188"/>
    </source>
</evidence>
<dbReference type="SUPFAM" id="SSF46934">
    <property type="entry name" value="UBA-like"/>
    <property type="match status" value="2"/>
</dbReference>
<evidence type="ECO:0000256" key="2">
    <source>
        <dbReference type="ARBA" id="ARBA00022771"/>
    </source>
</evidence>
<dbReference type="GO" id="GO:0008270">
    <property type="term" value="F:zinc ion binding"/>
    <property type="evidence" value="ECO:0007669"/>
    <property type="project" value="UniProtKB-KW"/>
</dbReference>
<reference evidence="8 9" key="1">
    <citation type="submission" date="2018-08" db="EMBL/GenBank/DDBJ databases">
        <title>Aphanomyces genome sequencing and annotation.</title>
        <authorList>
            <person name="Minardi D."/>
            <person name="Oidtmann B."/>
            <person name="Van Der Giezen M."/>
            <person name="Studholme D.J."/>
        </authorList>
    </citation>
    <scope>NUCLEOTIDE SEQUENCE [LARGE SCALE GENOMIC DNA]</scope>
    <source>
        <strain evidence="8 9">Kv</strain>
    </source>
</reference>
<feature type="signal peptide" evidence="5">
    <location>
        <begin position="1"/>
        <end position="19"/>
    </location>
</feature>
<dbReference type="Gene3D" id="2.60.120.920">
    <property type="match status" value="1"/>
</dbReference>
<dbReference type="InterPro" id="IPR009060">
    <property type="entry name" value="UBA-like_sf"/>
</dbReference>
<dbReference type="InterPro" id="IPR015940">
    <property type="entry name" value="UBA"/>
</dbReference>
<dbReference type="SMART" id="SM00165">
    <property type="entry name" value="UBA"/>
    <property type="match status" value="1"/>
</dbReference>
<dbReference type="SMART" id="SM00449">
    <property type="entry name" value="SPRY"/>
    <property type="match status" value="1"/>
</dbReference>
<evidence type="ECO:0000313" key="8">
    <source>
        <dbReference type="EMBL" id="RHY02304.1"/>
    </source>
</evidence>
<accession>A0A397A7I5</accession>
<dbReference type="GO" id="GO:0004842">
    <property type="term" value="F:ubiquitin-protein transferase activity"/>
    <property type="evidence" value="ECO:0007669"/>
    <property type="project" value="InterPro"/>
</dbReference>